<evidence type="ECO:0000313" key="3">
    <source>
        <dbReference type="Proteomes" id="UP000593571"/>
    </source>
</evidence>
<keyword evidence="1" id="KW-1133">Transmembrane helix</keyword>
<accession>A0A7J8JH39</accession>
<protein>
    <submittedName>
        <fullName evidence="2">Uncharacterized protein</fullName>
    </submittedName>
</protein>
<comment type="caution">
    <text evidence="2">The sequence shown here is derived from an EMBL/GenBank/DDBJ whole genome shotgun (WGS) entry which is preliminary data.</text>
</comment>
<dbReference type="EMBL" id="JACASE010000002">
    <property type="protein sequence ID" value="KAF6495780.1"/>
    <property type="molecule type" value="Genomic_DNA"/>
</dbReference>
<organism evidence="2 3">
    <name type="scientific">Rousettus aegyptiacus</name>
    <name type="common">Egyptian fruit bat</name>
    <name type="synonym">Pteropus aegyptiacus</name>
    <dbReference type="NCBI Taxonomy" id="9407"/>
    <lineage>
        <taxon>Eukaryota</taxon>
        <taxon>Metazoa</taxon>
        <taxon>Chordata</taxon>
        <taxon>Craniata</taxon>
        <taxon>Vertebrata</taxon>
        <taxon>Euteleostomi</taxon>
        <taxon>Mammalia</taxon>
        <taxon>Eutheria</taxon>
        <taxon>Laurasiatheria</taxon>
        <taxon>Chiroptera</taxon>
        <taxon>Yinpterochiroptera</taxon>
        <taxon>Pteropodoidea</taxon>
        <taxon>Pteropodidae</taxon>
        <taxon>Rousettinae</taxon>
        <taxon>Rousettus</taxon>
    </lineage>
</organism>
<reference evidence="2 3" key="1">
    <citation type="journal article" date="2020" name="Nature">
        <title>Six reference-quality genomes reveal evolution of bat adaptations.</title>
        <authorList>
            <person name="Jebb D."/>
            <person name="Huang Z."/>
            <person name="Pippel M."/>
            <person name="Hughes G.M."/>
            <person name="Lavrichenko K."/>
            <person name="Devanna P."/>
            <person name="Winkler S."/>
            <person name="Jermiin L.S."/>
            <person name="Skirmuntt E.C."/>
            <person name="Katzourakis A."/>
            <person name="Burkitt-Gray L."/>
            <person name="Ray D.A."/>
            <person name="Sullivan K.A.M."/>
            <person name="Roscito J.G."/>
            <person name="Kirilenko B.M."/>
            <person name="Davalos L.M."/>
            <person name="Corthals A.P."/>
            <person name="Power M.L."/>
            <person name="Jones G."/>
            <person name="Ransome R.D."/>
            <person name="Dechmann D.K.N."/>
            <person name="Locatelli A.G."/>
            <person name="Puechmaille S.J."/>
            <person name="Fedrigo O."/>
            <person name="Jarvis E.D."/>
            <person name="Hiller M."/>
            <person name="Vernes S.C."/>
            <person name="Myers E.W."/>
            <person name="Teeling E.C."/>
        </authorList>
    </citation>
    <scope>NUCLEOTIDE SEQUENCE [LARGE SCALE GENOMIC DNA]</scope>
    <source>
        <strain evidence="2">MRouAeg1</strain>
        <tissue evidence="2">Muscle</tissue>
    </source>
</reference>
<keyword evidence="3" id="KW-1185">Reference proteome</keyword>
<evidence type="ECO:0000256" key="1">
    <source>
        <dbReference type="SAM" id="Phobius"/>
    </source>
</evidence>
<keyword evidence="1" id="KW-0472">Membrane</keyword>
<gene>
    <name evidence="2" type="ORF">HJG63_010162</name>
</gene>
<name>A0A7J8JH39_ROUAE</name>
<dbReference type="Proteomes" id="UP000593571">
    <property type="component" value="Unassembled WGS sequence"/>
</dbReference>
<dbReference type="AlphaFoldDB" id="A0A7J8JH39"/>
<evidence type="ECO:0000313" key="2">
    <source>
        <dbReference type="EMBL" id="KAF6495780.1"/>
    </source>
</evidence>
<sequence>MSIYYPTLFFQDLSITFLSSPFFFIFTAFPLHITFLWTLISSYLDYNSLLESPIHPDFIIPFLYKNIYCGSVVCCRKHKFFYQPEKCASKLFQPNLLSPDSKHSISFSRPVLMLTILIPASILSSHCFSHLKCL</sequence>
<feature type="transmembrane region" description="Helical" evidence="1">
    <location>
        <begin position="20"/>
        <end position="40"/>
    </location>
</feature>
<proteinExistence type="predicted"/>
<keyword evidence="1" id="KW-0812">Transmembrane</keyword>